<keyword evidence="2" id="KW-0378">Hydrolase</keyword>
<evidence type="ECO:0000313" key="3">
    <source>
        <dbReference type="Proteomes" id="UP000886780"/>
    </source>
</evidence>
<reference evidence="2" key="1">
    <citation type="journal article" date="2021" name="PeerJ">
        <title>Extensive microbial diversity within the chicken gut microbiome revealed by metagenomics and culture.</title>
        <authorList>
            <person name="Gilroy R."/>
            <person name="Ravi A."/>
            <person name="Getino M."/>
            <person name="Pursley I."/>
            <person name="Horton D.L."/>
            <person name="Alikhan N.F."/>
            <person name="Baker D."/>
            <person name="Gharbi K."/>
            <person name="Hall N."/>
            <person name="Watson M."/>
            <person name="Adriaenssens E.M."/>
            <person name="Foster-Nyarko E."/>
            <person name="Jarju S."/>
            <person name="Secka A."/>
            <person name="Antonio M."/>
            <person name="Oren A."/>
            <person name="Chaudhuri R.R."/>
            <person name="La Ragione R."/>
            <person name="Hildebrand F."/>
            <person name="Pallen M.J."/>
        </authorList>
    </citation>
    <scope>NUCLEOTIDE SEQUENCE</scope>
    <source>
        <strain evidence="2">ChiGjej4B4-12881</strain>
    </source>
</reference>
<dbReference type="InterPro" id="IPR029058">
    <property type="entry name" value="AB_hydrolase_fold"/>
</dbReference>
<dbReference type="AlphaFoldDB" id="A0A9D2AWC5"/>
<accession>A0A9D2AWC5</accession>
<dbReference type="GO" id="GO:0016787">
    <property type="term" value="F:hydrolase activity"/>
    <property type="evidence" value="ECO:0007669"/>
    <property type="project" value="UniProtKB-KW"/>
</dbReference>
<dbReference type="Gene3D" id="3.40.50.1820">
    <property type="entry name" value="alpha/beta hydrolase"/>
    <property type="match status" value="1"/>
</dbReference>
<comment type="caution">
    <text evidence="2">The sequence shown here is derived from an EMBL/GenBank/DDBJ whole genome shotgun (WGS) entry which is preliminary data.</text>
</comment>
<evidence type="ECO:0000259" key="1">
    <source>
        <dbReference type="Pfam" id="PF00561"/>
    </source>
</evidence>
<gene>
    <name evidence="2" type="ORF">IAA28_01865</name>
</gene>
<dbReference type="PRINTS" id="PR00111">
    <property type="entry name" value="ABHYDROLASE"/>
</dbReference>
<dbReference type="InterPro" id="IPR050266">
    <property type="entry name" value="AB_hydrolase_sf"/>
</dbReference>
<feature type="domain" description="AB hydrolase-1" evidence="1">
    <location>
        <begin position="15"/>
        <end position="116"/>
    </location>
</feature>
<sequence length="226" mass="25304">MEISLYWEERGNGTPLVLLHGNGEDGTYFARQMEEFSRDFRVLAVDTRGHGRSPRGTAPFSLDQFAEDLKDFLDGRGIARAAILGFSDGGNIALLFALRYPSCVEKLIVNGANLYPSGMKTGVWLATELEYEFLRLLAVFSPGAAKKRDLFRLMAREPHIRWESLKKIAAPALVIAGTDDMIKESHTRRMAAALPRGELALIEGSHFVARENSREFNRAVRKFLES</sequence>
<name>A0A9D2AWC5_9FIRM</name>
<protein>
    <submittedName>
        <fullName evidence="2">Alpha/beta hydrolase</fullName>
    </submittedName>
</protein>
<organism evidence="2 3">
    <name type="scientific">Candidatus Lachnoclostridium stercoripullorum</name>
    <dbReference type="NCBI Taxonomy" id="2838635"/>
    <lineage>
        <taxon>Bacteria</taxon>
        <taxon>Bacillati</taxon>
        <taxon>Bacillota</taxon>
        <taxon>Clostridia</taxon>
        <taxon>Lachnospirales</taxon>
        <taxon>Lachnospiraceae</taxon>
    </lineage>
</organism>
<dbReference type="PANTHER" id="PTHR43798">
    <property type="entry name" value="MONOACYLGLYCEROL LIPASE"/>
    <property type="match status" value="1"/>
</dbReference>
<dbReference type="PANTHER" id="PTHR43798:SF33">
    <property type="entry name" value="HYDROLASE, PUTATIVE (AFU_ORTHOLOGUE AFUA_2G14860)-RELATED"/>
    <property type="match status" value="1"/>
</dbReference>
<dbReference type="Pfam" id="PF00561">
    <property type="entry name" value="Abhydrolase_1"/>
    <property type="match status" value="1"/>
</dbReference>
<dbReference type="SUPFAM" id="SSF53474">
    <property type="entry name" value="alpha/beta-Hydrolases"/>
    <property type="match status" value="1"/>
</dbReference>
<evidence type="ECO:0000313" key="2">
    <source>
        <dbReference type="EMBL" id="HIX51534.1"/>
    </source>
</evidence>
<dbReference type="EMBL" id="DXEU01000031">
    <property type="protein sequence ID" value="HIX51534.1"/>
    <property type="molecule type" value="Genomic_DNA"/>
</dbReference>
<dbReference type="InterPro" id="IPR000073">
    <property type="entry name" value="AB_hydrolase_1"/>
</dbReference>
<dbReference type="GO" id="GO:0016020">
    <property type="term" value="C:membrane"/>
    <property type="evidence" value="ECO:0007669"/>
    <property type="project" value="TreeGrafter"/>
</dbReference>
<dbReference type="Proteomes" id="UP000886780">
    <property type="component" value="Unassembled WGS sequence"/>
</dbReference>
<proteinExistence type="predicted"/>
<reference evidence="2" key="2">
    <citation type="submission" date="2021-04" db="EMBL/GenBank/DDBJ databases">
        <authorList>
            <person name="Gilroy R."/>
        </authorList>
    </citation>
    <scope>NUCLEOTIDE SEQUENCE</scope>
    <source>
        <strain evidence="2">ChiGjej4B4-12881</strain>
    </source>
</reference>